<evidence type="ECO:0000256" key="1">
    <source>
        <dbReference type="SAM" id="MobiDB-lite"/>
    </source>
</evidence>
<keyword evidence="3" id="KW-0732">Signal</keyword>
<feature type="chain" id="PRO_5047056281" evidence="3">
    <location>
        <begin position="29"/>
        <end position="342"/>
    </location>
</feature>
<organism evidence="4 5">
    <name type="scientific">Streptoalloteichus tenebrarius (strain ATCC 17920 / DSM 40477 / JCM 4838 / CBS 697.72 / NBRC 16177 / NCIMB 11028 / NRRL B-12390 / A12253. 1 / ISP 5477)</name>
    <name type="common">Streptomyces tenebrarius</name>
    <dbReference type="NCBI Taxonomy" id="1933"/>
    <lineage>
        <taxon>Bacteria</taxon>
        <taxon>Bacillati</taxon>
        <taxon>Actinomycetota</taxon>
        <taxon>Actinomycetes</taxon>
        <taxon>Pseudonocardiales</taxon>
        <taxon>Pseudonocardiaceae</taxon>
        <taxon>Streptoalloteichus</taxon>
    </lineage>
</organism>
<sequence>MARRWTRVATAVALAAGAAVTGAGSAGAAEPVVLGSCATTVTGAPGQPVALSPSAVAAPVVDLVRAVPGGFLLAEPANSAIRSLPPIPLGAIPAGGGQVTGGQIAQAVVAELRRIPLLGPVIGQLTARVSALLTGMCGVTLHAVNAVAAPAQDGAKAVADVAHQVVGGQKPGGRPPTPPQPQQPPPRQPQQPGPGPGPTVPGNRSTPDIPTAPQQQPQADSGGAREAVAQEREPELFGLARWDFGRAPFTDYSGLPFDLSDLRPHSPDARRGSPPPGLLPPWDGTGTGRRTSTGGVTSAGGAEALPAGTAGRVGTPVVLAMLSLAVVTAALVRRVAQRRDPN</sequence>
<dbReference type="RefSeq" id="WP_253672247.1">
    <property type="nucleotide sequence ID" value="NZ_JAMTCP010000041.1"/>
</dbReference>
<feature type="signal peptide" evidence="3">
    <location>
        <begin position="1"/>
        <end position="28"/>
    </location>
</feature>
<feature type="compositionally biased region" description="Pro residues" evidence="1">
    <location>
        <begin position="173"/>
        <end position="199"/>
    </location>
</feature>
<protein>
    <submittedName>
        <fullName evidence="4">Uncharacterized protein</fullName>
    </submittedName>
</protein>
<name>A0ABT1I0X7_STRSD</name>
<keyword evidence="2" id="KW-0472">Membrane</keyword>
<evidence type="ECO:0000313" key="5">
    <source>
        <dbReference type="Proteomes" id="UP001205311"/>
    </source>
</evidence>
<feature type="transmembrane region" description="Helical" evidence="2">
    <location>
        <begin position="313"/>
        <end position="332"/>
    </location>
</feature>
<reference evidence="4 5" key="1">
    <citation type="submission" date="2022-06" db="EMBL/GenBank/DDBJ databases">
        <title>Genomic Encyclopedia of Archaeal and Bacterial Type Strains, Phase II (KMG-II): from individual species to whole genera.</title>
        <authorList>
            <person name="Goeker M."/>
        </authorList>
    </citation>
    <scope>NUCLEOTIDE SEQUENCE [LARGE SCALE GENOMIC DNA]</scope>
    <source>
        <strain evidence="4 5">DSM 40477</strain>
    </source>
</reference>
<dbReference type="EMBL" id="JAMTCP010000041">
    <property type="protein sequence ID" value="MCP2261422.1"/>
    <property type="molecule type" value="Genomic_DNA"/>
</dbReference>
<feature type="region of interest" description="Disordered" evidence="1">
    <location>
        <begin position="166"/>
        <end position="230"/>
    </location>
</feature>
<comment type="caution">
    <text evidence="4">The sequence shown here is derived from an EMBL/GenBank/DDBJ whole genome shotgun (WGS) entry which is preliminary data.</text>
</comment>
<keyword evidence="2" id="KW-0812">Transmembrane</keyword>
<feature type="compositionally biased region" description="Low complexity" evidence="1">
    <location>
        <begin position="280"/>
        <end position="302"/>
    </location>
</feature>
<feature type="region of interest" description="Disordered" evidence="1">
    <location>
        <begin position="263"/>
        <end position="309"/>
    </location>
</feature>
<proteinExistence type="predicted"/>
<keyword evidence="2" id="KW-1133">Transmembrane helix</keyword>
<keyword evidence="5" id="KW-1185">Reference proteome</keyword>
<dbReference type="Proteomes" id="UP001205311">
    <property type="component" value="Unassembled WGS sequence"/>
</dbReference>
<evidence type="ECO:0000313" key="4">
    <source>
        <dbReference type="EMBL" id="MCP2261422.1"/>
    </source>
</evidence>
<feature type="compositionally biased region" description="Polar residues" evidence="1">
    <location>
        <begin position="203"/>
        <end position="219"/>
    </location>
</feature>
<accession>A0ABT1I0X7</accession>
<gene>
    <name evidence="4" type="ORF">LX15_005148</name>
</gene>
<evidence type="ECO:0000256" key="2">
    <source>
        <dbReference type="SAM" id="Phobius"/>
    </source>
</evidence>
<evidence type="ECO:0000256" key="3">
    <source>
        <dbReference type="SAM" id="SignalP"/>
    </source>
</evidence>